<sequence length="234" mass="28058">MSSQIRNISRLNQQELDNNIPISASWHQDFRDTAYIFFGGLPFDITEGDILIIFSQYGVPVHMKLVRDKETGKSRGFGWLKYEDQRSTILAVDNLNGAKILGRMIKVDHAYYEDKDHDEEYEEMLNEELKNDFADKDEVEVEKKTETIQKDDEFTDPLLLMNNKTDDDKRDKERKHRSRDHDKDRHRSRRDSKHRGRDDKHRSRDSREHRSRSHRHRDDYRDRDDRKLVSSPEK</sequence>
<evidence type="ECO:0000313" key="5">
    <source>
        <dbReference type="EMBL" id="CDR44613.1"/>
    </source>
</evidence>
<dbReference type="EMBL" id="LK052900">
    <property type="protein sequence ID" value="CDR44613.1"/>
    <property type="molecule type" value="Genomic_DNA"/>
</dbReference>
<dbReference type="Pfam" id="PF00076">
    <property type="entry name" value="RRM_1"/>
    <property type="match status" value="1"/>
</dbReference>
<protein>
    <submittedName>
        <fullName evidence="5">CYFA0S15e00584g1_1</fullName>
    </submittedName>
</protein>
<dbReference type="Gene3D" id="3.30.70.330">
    <property type="match status" value="1"/>
</dbReference>
<dbReference type="SMART" id="SM00360">
    <property type="entry name" value="RRM"/>
    <property type="match status" value="1"/>
</dbReference>
<dbReference type="InterPro" id="IPR051847">
    <property type="entry name" value="RNA_proc/Spliceosome_comp"/>
</dbReference>
<gene>
    <name evidence="5" type="ORF">CYFA0S_15e00584g</name>
</gene>
<keyword evidence="1 2" id="KW-0694">RNA-binding</keyword>
<dbReference type="PANTHER" id="PTHR45880:SF1">
    <property type="entry name" value="RNA-BINDING MOTIF PROTEIN, X-LINKED 2"/>
    <property type="match status" value="1"/>
</dbReference>
<dbReference type="PANTHER" id="PTHR45880">
    <property type="entry name" value="RNA-BINDING MOTIF PROTEIN, X-LINKED 2"/>
    <property type="match status" value="1"/>
</dbReference>
<dbReference type="InterPro" id="IPR012677">
    <property type="entry name" value="Nucleotide-bd_a/b_plait_sf"/>
</dbReference>
<dbReference type="GO" id="GO:0071013">
    <property type="term" value="C:catalytic step 2 spliceosome"/>
    <property type="evidence" value="ECO:0007669"/>
    <property type="project" value="TreeGrafter"/>
</dbReference>
<dbReference type="OrthoDB" id="2573941at2759"/>
<feature type="compositionally biased region" description="Basic residues" evidence="3">
    <location>
        <begin position="186"/>
        <end position="195"/>
    </location>
</feature>
<feature type="compositionally biased region" description="Basic and acidic residues" evidence="3">
    <location>
        <begin position="196"/>
        <end position="208"/>
    </location>
</feature>
<dbReference type="InterPro" id="IPR035979">
    <property type="entry name" value="RBD_domain_sf"/>
</dbReference>
<dbReference type="GO" id="GO:0005686">
    <property type="term" value="C:U2 snRNP"/>
    <property type="evidence" value="ECO:0007669"/>
    <property type="project" value="TreeGrafter"/>
</dbReference>
<feature type="compositionally biased region" description="Basic and acidic residues" evidence="3">
    <location>
        <begin position="216"/>
        <end position="234"/>
    </location>
</feature>
<evidence type="ECO:0000256" key="1">
    <source>
        <dbReference type="ARBA" id="ARBA00022884"/>
    </source>
</evidence>
<dbReference type="PROSITE" id="PS50102">
    <property type="entry name" value="RRM"/>
    <property type="match status" value="1"/>
</dbReference>
<dbReference type="GO" id="GO:0003723">
    <property type="term" value="F:RNA binding"/>
    <property type="evidence" value="ECO:0007669"/>
    <property type="project" value="UniProtKB-UniRule"/>
</dbReference>
<evidence type="ECO:0000256" key="3">
    <source>
        <dbReference type="SAM" id="MobiDB-lite"/>
    </source>
</evidence>
<dbReference type="CDD" id="cd12411">
    <property type="entry name" value="RRM_ist3_like"/>
    <property type="match status" value="1"/>
</dbReference>
<dbReference type="GO" id="GO:0000398">
    <property type="term" value="P:mRNA splicing, via spliceosome"/>
    <property type="evidence" value="ECO:0007669"/>
    <property type="project" value="InterPro"/>
</dbReference>
<feature type="domain" description="RRM" evidence="4">
    <location>
        <begin position="34"/>
        <end position="112"/>
    </location>
</feature>
<dbReference type="PhylomeDB" id="A0A061B565"/>
<evidence type="ECO:0000256" key="2">
    <source>
        <dbReference type="PROSITE-ProRule" id="PRU00176"/>
    </source>
</evidence>
<reference evidence="5" key="1">
    <citation type="journal article" date="2014" name="Genome Announc.">
        <title>Genome sequence of the yeast Cyberlindnera fabianii (Hansenula fabianii).</title>
        <authorList>
            <person name="Freel K.C."/>
            <person name="Sarilar V."/>
            <person name="Neuveglise C."/>
            <person name="Devillers H."/>
            <person name="Friedrich A."/>
            <person name="Schacherer J."/>
        </authorList>
    </citation>
    <scope>NUCLEOTIDE SEQUENCE</scope>
    <source>
        <strain evidence="5">YJS4271</strain>
    </source>
</reference>
<dbReference type="AlphaFoldDB" id="A0A061B565"/>
<dbReference type="InterPro" id="IPR045844">
    <property type="entry name" value="RRM_Ist3-like"/>
</dbReference>
<proteinExistence type="predicted"/>
<evidence type="ECO:0000259" key="4">
    <source>
        <dbReference type="PROSITE" id="PS50102"/>
    </source>
</evidence>
<dbReference type="GO" id="GO:0071011">
    <property type="term" value="C:precatalytic spliceosome"/>
    <property type="evidence" value="ECO:0007669"/>
    <property type="project" value="TreeGrafter"/>
</dbReference>
<dbReference type="SUPFAM" id="SSF54928">
    <property type="entry name" value="RNA-binding domain, RBD"/>
    <property type="match status" value="1"/>
</dbReference>
<feature type="compositionally biased region" description="Basic and acidic residues" evidence="3">
    <location>
        <begin position="132"/>
        <end position="152"/>
    </location>
</feature>
<name>A0A061B565_CYBFA</name>
<accession>A0A061B565</accession>
<organism evidence="5">
    <name type="scientific">Cyberlindnera fabianii</name>
    <name type="common">Yeast</name>
    <name type="synonym">Hansenula fabianii</name>
    <dbReference type="NCBI Taxonomy" id="36022"/>
    <lineage>
        <taxon>Eukaryota</taxon>
        <taxon>Fungi</taxon>
        <taxon>Dikarya</taxon>
        <taxon>Ascomycota</taxon>
        <taxon>Saccharomycotina</taxon>
        <taxon>Saccharomycetes</taxon>
        <taxon>Phaffomycetales</taxon>
        <taxon>Phaffomycetaceae</taxon>
        <taxon>Cyberlindnera</taxon>
    </lineage>
</organism>
<dbReference type="InterPro" id="IPR000504">
    <property type="entry name" value="RRM_dom"/>
</dbReference>
<dbReference type="VEuPathDB" id="FungiDB:BON22_3341"/>
<feature type="region of interest" description="Disordered" evidence="3">
    <location>
        <begin position="132"/>
        <end position="234"/>
    </location>
</feature>